<gene>
    <name evidence="2" type="ORF">B7R22_05405</name>
</gene>
<evidence type="ECO:0000256" key="1">
    <source>
        <dbReference type="SAM" id="MobiDB-lite"/>
    </source>
</evidence>
<dbReference type="Proteomes" id="UP000256541">
    <property type="component" value="Unassembled WGS sequence"/>
</dbReference>
<proteinExistence type="predicted"/>
<protein>
    <recommendedName>
        <fullName evidence="4">HNH domain-containing protein</fullName>
    </recommendedName>
</protein>
<evidence type="ECO:0000313" key="2">
    <source>
        <dbReference type="EMBL" id="RFA15921.1"/>
    </source>
</evidence>
<feature type="region of interest" description="Disordered" evidence="1">
    <location>
        <begin position="37"/>
        <end position="60"/>
    </location>
</feature>
<accession>A0A3E0W1P1</accession>
<evidence type="ECO:0008006" key="4">
    <source>
        <dbReference type="Google" id="ProtNLM"/>
    </source>
</evidence>
<name>A0A3E0W1P1_9MICO</name>
<comment type="caution">
    <text evidence="2">The sequence shown here is derived from an EMBL/GenBank/DDBJ whole genome shotgun (WGS) entry which is preliminary data.</text>
</comment>
<organism evidence="2 3">
    <name type="scientific">Subtercola boreus</name>
    <dbReference type="NCBI Taxonomy" id="120213"/>
    <lineage>
        <taxon>Bacteria</taxon>
        <taxon>Bacillati</taxon>
        <taxon>Actinomycetota</taxon>
        <taxon>Actinomycetes</taxon>
        <taxon>Micrococcales</taxon>
        <taxon>Microbacteriaceae</taxon>
        <taxon>Subtercola</taxon>
    </lineage>
</organism>
<sequence length="60" mass="6772">MCVVCHIAQATVADHWPRSRQELIELGLNPNDPEYGRGLDANCHNKETARNQPGGWHNIH</sequence>
<dbReference type="EMBL" id="NBXB01000017">
    <property type="protein sequence ID" value="RFA15921.1"/>
    <property type="molecule type" value="Genomic_DNA"/>
</dbReference>
<reference evidence="2 3" key="1">
    <citation type="submission" date="2017-04" db="EMBL/GenBank/DDBJ databases">
        <title>Comparative genome analysis of Subtercola boreus.</title>
        <authorList>
            <person name="Cho Y.-J."/>
            <person name="Cho A."/>
            <person name="Kim O.-S."/>
            <person name="Lee J.-I."/>
        </authorList>
    </citation>
    <scope>NUCLEOTIDE SEQUENCE [LARGE SCALE GENOMIC DNA]</scope>
    <source>
        <strain evidence="2 3">P27479</strain>
    </source>
</reference>
<evidence type="ECO:0000313" key="3">
    <source>
        <dbReference type="Proteomes" id="UP000256541"/>
    </source>
</evidence>
<dbReference type="AlphaFoldDB" id="A0A3E0W1P1"/>